<gene>
    <name evidence="1" type="ORF">Raf01_42590</name>
</gene>
<reference evidence="1" key="1">
    <citation type="submission" date="2021-01" db="EMBL/GenBank/DDBJ databases">
        <title>Whole genome shotgun sequence of Rugosimonospora africana NBRC 104875.</title>
        <authorList>
            <person name="Komaki H."/>
            <person name="Tamura T."/>
        </authorList>
    </citation>
    <scope>NUCLEOTIDE SEQUENCE</scope>
    <source>
        <strain evidence="1">NBRC 104875</strain>
    </source>
</reference>
<evidence type="ECO:0000313" key="1">
    <source>
        <dbReference type="EMBL" id="GIH16087.1"/>
    </source>
</evidence>
<organism evidence="1 2">
    <name type="scientific">Rugosimonospora africana</name>
    <dbReference type="NCBI Taxonomy" id="556532"/>
    <lineage>
        <taxon>Bacteria</taxon>
        <taxon>Bacillati</taxon>
        <taxon>Actinomycetota</taxon>
        <taxon>Actinomycetes</taxon>
        <taxon>Micromonosporales</taxon>
        <taxon>Micromonosporaceae</taxon>
        <taxon>Rugosimonospora</taxon>
    </lineage>
</organism>
<comment type="caution">
    <text evidence="1">The sequence shown here is derived from an EMBL/GenBank/DDBJ whole genome shotgun (WGS) entry which is preliminary data.</text>
</comment>
<dbReference type="InterPro" id="IPR027417">
    <property type="entry name" value="P-loop_NTPase"/>
</dbReference>
<dbReference type="Pfam" id="PF13238">
    <property type="entry name" value="AAA_18"/>
    <property type="match status" value="1"/>
</dbReference>
<dbReference type="SUPFAM" id="SSF52540">
    <property type="entry name" value="P-loop containing nucleoside triphosphate hydrolases"/>
    <property type="match status" value="1"/>
</dbReference>
<dbReference type="Gene3D" id="3.40.50.300">
    <property type="entry name" value="P-loop containing nucleotide triphosphate hydrolases"/>
    <property type="match status" value="1"/>
</dbReference>
<keyword evidence="2" id="KW-1185">Reference proteome</keyword>
<name>A0A8J3QU76_9ACTN</name>
<dbReference type="AlphaFoldDB" id="A0A8J3QU76"/>
<accession>A0A8J3QU76</accession>
<dbReference type="Proteomes" id="UP000642748">
    <property type="component" value="Unassembled WGS sequence"/>
</dbReference>
<sequence length="186" mass="20435">MFVVFVTGVSGSGKSTLARTMASWGHRAVSTDADPRLCYWSDSSGCPVQRPAEPDASWLTMHEWRWNPRHLDEIIADAANQSDDPLWLFGQAANAAEFADRFDLTILLEVDQQTMITRVQNASRGNDFGRVGDSLSIALASYMPFVTAWRRHGAVIVDGTLDVETVAEELLMAAASAVLHRRKPSG</sequence>
<protein>
    <submittedName>
        <fullName evidence="1">Uncharacterized protein</fullName>
    </submittedName>
</protein>
<proteinExistence type="predicted"/>
<evidence type="ECO:0000313" key="2">
    <source>
        <dbReference type="Proteomes" id="UP000642748"/>
    </source>
</evidence>
<dbReference type="EMBL" id="BONZ01000039">
    <property type="protein sequence ID" value="GIH16087.1"/>
    <property type="molecule type" value="Genomic_DNA"/>
</dbReference>
<dbReference type="PRINTS" id="PR01100">
    <property type="entry name" value="SHIKIMTKNASE"/>
</dbReference>